<dbReference type="Proteomes" id="UP000799770">
    <property type="component" value="Unassembled WGS sequence"/>
</dbReference>
<dbReference type="OrthoDB" id="3864028at2759"/>
<accession>A0A6A5ZHH3</accession>
<evidence type="ECO:0000313" key="2">
    <source>
        <dbReference type="Proteomes" id="UP000799770"/>
    </source>
</evidence>
<dbReference type="EMBL" id="ML977317">
    <property type="protein sequence ID" value="KAF2118333.1"/>
    <property type="molecule type" value="Genomic_DNA"/>
</dbReference>
<dbReference type="AlphaFoldDB" id="A0A6A5ZHH3"/>
<sequence>MNEPNATSDDRTTGTEQSRLTFNDLPFELRRMVYAEALALKDGGVEFSLDENGRLRGPPFISLLLTNKQTQCEAMEILFGGLCITFVDDEKPARFVIREFKKQVKAVDRQRIKAISISKLTAQGLVYKIPFGRYDEFGFLELPQREQDVTSYLRKILSPYSRRQDHMFLSLKDDGLARAMMARAIIQDLHSTMLLLSTSFPSLKQLQFTLDILECLPTTSDIDRAMKLMNYTNNNFCTPIVQILRGLRSFKVLPTLQLSIKWEDIIERAWREGATPQNVLTFDDKRYEFQRLFLHYLRQWVPAKSITAAVSHEE</sequence>
<reference evidence="1" key="1">
    <citation type="journal article" date="2020" name="Stud. Mycol.">
        <title>101 Dothideomycetes genomes: a test case for predicting lifestyles and emergence of pathogens.</title>
        <authorList>
            <person name="Haridas S."/>
            <person name="Albert R."/>
            <person name="Binder M."/>
            <person name="Bloem J."/>
            <person name="Labutti K."/>
            <person name="Salamov A."/>
            <person name="Andreopoulos B."/>
            <person name="Baker S."/>
            <person name="Barry K."/>
            <person name="Bills G."/>
            <person name="Bluhm B."/>
            <person name="Cannon C."/>
            <person name="Castanera R."/>
            <person name="Culley D."/>
            <person name="Daum C."/>
            <person name="Ezra D."/>
            <person name="Gonzalez J."/>
            <person name="Henrissat B."/>
            <person name="Kuo A."/>
            <person name="Liang C."/>
            <person name="Lipzen A."/>
            <person name="Lutzoni F."/>
            <person name="Magnuson J."/>
            <person name="Mondo S."/>
            <person name="Nolan M."/>
            <person name="Ohm R."/>
            <person name="Pangilinan J."/>
            <person name="Park H.-J."/>
            <person name="Ramirez L."/>
            <person name="Alfaro M."/>
            <person name="Sun H."/>
            <person name="Tritt A."/>
            <person name="Yoshinaga Y."/>
            <person name="Zwiers L.-H."/>
            <person name="Turgeon B."/>
            <person name="Goodwin S."/>
            <person name="Spatafora J."/>
            <person name="Crous P."/>
            <person name="Grigoriev I."/>
        </authorList>
    </citation>
    <scope>NUCLEOTIDE SEQUENCE</scope>
    <source>
        <strain evidence="1">CBS 627.86</strain>
    </source>
</reference>
<keyword evidence="2" id="KW-1185">Reference proteome</keyword>
<proteinExistence type="predicted"/>
<name>A0A6A5ZHH3_9PLEO</name>
<gene>
    <name evidence="1" type="ORF">BDV96DRAFT_597177</name>
</gene>
<organism evidence="1 2">
    <name type="scientific">Lophiotrema nucula</name>
    <dbReference type="NCBI Taxonomy" id="690887"/>
    <lineage>
        <taxon>Eukaryota</taxon>
        <taxon>Fungi</taxon>
        <taxon>Dikarya</taxon>
        <taxon>Ascomycota</taxon>
        <taxon>Pezizomycotina</taxon>
        <taxon>Dothideomycetes</taxon>
        <taxon>Pleosporomycetidae</taxon>
        <taxon>Pleosporales</taxon>
        <taxon>Lophiotremataceae</taxon>
        <taxon>Lophiotrema</taxon>
    </lineage>
</organism>
<evidence type="ECO:0000313" key="1">
    <source>
        <dbReference type="EMBL" id="KAF2118333.1"/>
    </source>
</evidence>
<protein>
    <submittedName>
        <fullName evidence="1">Uncharacterized protein</fullName>
    </submittedName>
</protein>